<dbReference type="Proteomes" id="UP000178082">
    <property type="component" value="Unassembled WGS sequence"/>
</dbReference>
<accession>A0A1F7SEG0</accession>
<name>A0A1F7SEG0_9BACT</name>
<evidence type="ECO:0000313" key="2">
    <source>
        <dbReference type="EMBL" id="OGL51648.1"/>
    </source>
</evidence>
<keyword evidence="1" id="KW-0175">Coiled coil</keyword>
<dbReference type="STRING" id="1817883.A3G31_05945"/>
<protein>
    <submittedName>
        <fullName evidence="2">Uncharacterized protein</fullName>
    </submittedName>
</protein>
<proteinExistence type="predicted"/>
<comment type="caution">
    <text evidence="2">The sequence shown here is derived from an EMBL/GenBank/DDBJ whole genome shotgun (WGS) entry which is preliminary data.</text>
</comment>
<sequence>MQINFKNILCFLFIFIGYFSESSAEYKNIKSRLQELEAKSMKTDGWFKEIQNMKRDIKFIRKNVDSFIRELESSDCFIREKALGKFNNYSSDSKLYDDELKSKIPILNPNLKTKINLLLKESKRDYETLERIMDISINRLQKSKYPFPLIYIEFWRVKRKLLSVIKDPKEDLLVRYGALGFFVHDPSEGGLFYNKRVLRNLEKDFDGLDKNLKYITSLAMLNNFPEEVTSLNKIMPLFLKGLKEDDFYLRFIIQKTLKEFTGEDICVDPTDPLELRTEGIKKWEEWWKKNKNFKYIAKRKKLPEDPDAELWEELKLRHPEEKEEIDKFLKEADETAQRNMKR</sequence>
<gene>
    <name evidence="2" type="ORF">A3G31_05945</name>
</gene>
<evidence type="ECO:0000313" key="3">
    <source>
        <dbReference type="Proteomes" id="UP000178082"/>
    </source>
</evidence>
<reference evidence="2 3" key="1">
    <citation type="journal article" date="2016" name="Nat. Commun.">
        <title>Thousands of microbial genomes shed light on interconnected biogeochemical processes in an aquifer system.</title>
        <authorList>
            <person name="Anantharaman K."/>
            <person name="Brown C.T."/>
            <person name="Hug L.A."/>
            <person name="Sharon I."/>
            <person name="Castelle C.J."/>
            <person name="Probst A.J."/>
            <person name="Thomas B.C."/>
            <person name="Singh A."/>
            <person name="Wilkins M.J."/>
            <person name="Karaoz U."/>
            <person name="Brodie E.L."/>
            <person name="Williams K.H."/>
            <person name="Hubbard S.S."/>
            <person name="Banfield J.F."/>
        </authorList>
    </citation>
    <scope>NUCLEOTIDE SEQUENCE [LARGE SCALE GENOMIC DNA]</scope>
</reference>
<organism evidence="2 3">
    <name type="scientific">Candidatus Schekmanbacteria bacterium RIFCSPLOWO2_12_FULL_38_15</name>
    <dbReference type="NCBI Taxonomy" id="1817883"/>
    <lineage>
        <taxon>Bacteria</taxon>
        <taxon>Candidatus Schekmaniibacteriota</taxon>
    </lineage>
</organism>
<dbReference type="AlphaFoldDB" id="A0A1F7SEG0"/>
<evidence type="ECO:0000256" key="1">
    <source>
        <dbReference type="SAM" id="Coils"/>
    </source>
</evidence>
<feature type="coiled-coil region" evidence="1">
    <location>
        <begin position="19"/>
        <end position="70"/>
    </location>
</feature>
<dbReference type="EMBL" id="MGDI01000038">
    <property type="protein sequence ID" value="OGL51648.1"/>
    <property type="molecule type" value="Genomic_DNA"/>
</dbReference>